<evidence type="ECO:0000313" key="4">
    <source>
        <dbReference type="Proteomes" id="UP000315303"/>
    </source>
</evidence>
<dbReference type="Gene3D" id="3.30.9.10">
    <property type="entry name" value="D-Amino Acid Oxidase, subunit A, domain 2"/>
    <property type="match status" value="1"/>
</dbReference>
<evidence type="ECO:0000313" key="3">
    <source>
        <dbReference type="EMBL" id="TPH18533.1"/>
    </source>
</evidence>
<gene>
    <name evidence="3" type="ORF">EPA86_01880</name>
</gene>
<dbReference type="GO" id="GO:0016491">
    <property type="term" value="F:oxidoreductase activity"/>
    <property type="evidence" value="ECO:0007669"/>
    <property type="project" value="UniProtKB-KW"/>
</dbReference>
<dbReference type="InterPro" id="IPR036188">
    <property type="entry name" value="FAD/NAD-bd_sf"/>
</dbReference>
<reference evidence="3 4" key="1">
    <citation type="submission" date="2019-01" db="EMBL/GenBank/DDBJ databases">
        <title>Litorilituus lipolytica sp. nov., isolated from intertidal sand of the Yellow Sea in China.</title>
        <authorList>
            <person name="Liu A."/>
        </authorList>
    </citation>
    <scope>NUCLEOTIDE SEQUENCE [LARGE SCALE GENOMIC DNA]</scope>
    <source>
        <strain evidence="3 4">RZ04</strain>
    </source>
</reference>
<dbReference type="SUPFAM" id="SSF54373">
    <property type="entry name" value="FAD-linked reductases, C-terminal domain"/>
    <property type="match status" value="1"/>
</dbReference>
<keyword evidence="1" id="KW-0560">Oxidoreductase</keyword>
<proteinExistence type="predicted"/>
<protein>
    <submittedName>
        <fullName evidence="3">FAD-binding oxidoreductase</fullName>
    </submittedName>
</protein>
<accession>A0A502L8X8</accession>
<name>A0A502L8X8_9GAMM</name>
<keyword evidence="4" id="KW-1185">Reference proteome</keyword>
<dbReference type="Proteomes" id="UP000315303">
    <property type="component" value="Unassembled WGS sequence"/>
</dbReference>
<dbReference type="SUPFAM" id="SSF51905">
    <property type="entry name" value="FAD/NAD(P)-binding domain"/>
    <property type="match status" value="1"/>
</dbReference>
<organism evidence="3 4">
    <name type="scientific">Litorilituus lipolyticus</name>
    <dbReference type="NCBI Taxonomy" id="2491017"/>
    <lineage>
        <taxon>Bacteria</taxon>
        <taxon>Pseudomonadati</taxon>
        <taxon>Pseudomonadota</taxon>
        <taxon>Gammaproteobacteria</taxon>
        <taxon>Alteromonadales</taxon>
        <taxon>Colwelliaceae</taxon>
        <taxon>Litorilituus</taxon>
    </lineage>
</organism>
<dbReference type="PANTHER" id="PTHR13847">
    <property type="entry name" value="SARCOSINE DEHYDROGENASE-RELATED"/>
    <property type="match status" value="1"/>
</dbReference>
<dbReference type="Pfam" id="PF01266">
    <property type="entry name" value="DAO"/>
    <property type="match status" value="1"/>
</dbReference>
<dbReference type="EMBL" id="SAWY01000003">
    <property type="protein sequence ID" value="TPH18533.1"/>
    <property type="molecule type" value="Genomic_DNA"/>
</dbReference>
<evidence type="ECO:0000256" key="1">
    <source>
        <dbReference type="ARBA" id="ARBA00023002"/>
    </source>
</evidence>
<dbReference type="Gene3D" id="3.50.50.60">
    <property type="entry name" value="FAD/NAD(P)-binding domain"/>
    <property type="match status" value="2"/>
</dbReference>
<dbReference type="GO" id="GO:0005737">
    <property type="term" value="C:cytoplasm"/>
    <property type="evidence" value="ECO:0007669"/>
    <property type="project" value="TreeGrafter"/>
</dbReference>
<dbReference type="RefSeq" id="WP_140601318.1">
    <property type="nucleotide sequence ID" value="NZ_SAWY01000003.1"/>
</dbReference>
<sequence>MKNSSNKHIAVIGAGIVGINCALTLRTLGFQVTLLDKEGIGAGCSQRNAGHFATEQVFPLAESSLLWQLPKLLLDPLGPMALSPTYFPKALPWFLRFMANMPTNTRNKNSDAIKALNENAIEYYKPLLKEANAEHLLTTDGSLLVFEDTPYKEVEKHWQHYHNAGVSVELLDREKTISLEPNLSDKVNYSLFFTDVGHTASPAQICDVLAKLAFTKGVTYKKLSVTNITTNDNDVTIHSDDKSLTYDQLVIATGAWSKEVLAKLGYKLPLEVERGYSLDLPENSNNIPSLSRPVASAERKFIMTPMQHGLRLSGTVEFAGLKQKPNYKRADLLFKHAEKLIDDISPFDPNTADEDQRWLGFRPSLPDSLPVIGETPRHKNIFCALGHQHLGLTQGAITGSLIGQLISGEKTDIDLTPYSLARFN</sequence>
<dbReference type="OrthoDB" id="9805337at2"/>
<dbReference type="PANTHER" id="PTHR13847:SF289">
    <property type="entry name" value="GLYCINE OXIDASE"/>
    <property type="match status" value="1"/>
</dbReference>
<dbReference type="AlphaFoldDB" id="A0A502L8X8"/>
<evidence type="ECO:0000259" key="2">
    <source>
        <dbReference type="Pfam" id="PF01266"/>
    </source>
</evidence>
<dbReference type="InterPro" id="IPR006076">
    <property type="entry name" value="FAD-dep_OxRdtase"/>
</dbReference>
<comment type="caution">
    <text evidence="3">The sequence shown here is derived from an EMBL/GenBank/DDBJ whole genome shotgun (WGS) entry which is preliminary data.</text>
</comment>
<feature type="domain" description="FAD dependent oxidoreductase" evidence="2">
    <location>
        <begin position="9"/>
        <end position="404"/>
    </location>
</feature>